<evidence type="ECO:0000313" key="2">
    <source>
        <dbReference type="Proteomes" id="UP000308488"/>
    </source>
</evidence>
<name>A0A4U6R0X7_9GAMM</name>
<dbReference type="EMBL" id="SZYH01000001">
    <property type="protein sequence ID" value="TKV67267.1"/>
    <property type="molecule type" value="Genomic_DNA"/>
</dbReference>
<organism evidence="1 2">
    <name type="scientific">Marinobacter panjinensis</name>
    <dbReference type="NCBI Taxonomy" id="2576384"/>
    <lineage>
        <taxon>Bacteria</taxon>
        <taxon>Pseudomonadati</taxon>
        <taxon>Pseudomonadota</taxon>
        <taxon>Gammaproteobacteria</taxon>
        <taxon>Pseudomonadales</taxon>
        <taxon>Marinobacteraceae</taxon>
        <taxon>Marinobacter</taxon>
    </lineage>
</organism>
<accession>A0A4U6R0X7</accession>
<keyword evidence="2" id="KW-1185">Reference proteome</keyword>
<evidence type="ECO:0000313" key="1">
    <source>
        <dbReference type="EMBL" id="TKV67267.1"/>
    </source>
</evidence>
<reference evidence="1 2" key="1">
    <citation type="submission" date="2019-05" db="EMBL/GenBank/DDBJ databases">
        <title>Marinobacter panjinensis sp. nov., a moderately halophilic bacterium isolated from sea tidal flat environment.</title>
        <authorList>
            <person name="Yang W."/>
            <person name="An M."/>
            <person name="He W."/>
            <person name="Luo X."/>
            <person name="Zhu L."/>
            <person name="Chen G."/>
            <person name="Zhang Y."/>
            <person name="Wang Y."/>
        </authorList>
    </citation>
    <scope>NUCLEOTIDE SEQUENCE [LARGE SCALE GENOMIC DNA]</scope>
    <source>
        <strain evidence="1 2">PJ-16</strain>
    </source>
</reference>
<comment type="caution">
    <text evidence="1">The sequence shown here is derived from an EMBL/GenBank/DDBJ whole genome shotgun (WGS) entry which is preliminary data.</text>
</comment>
<dbReference type="SUPFAM" id="SSF53448">
    <property type="entry name" value="Nucleotide-diphospho-sugar transferases"/>
    <property type="match status" value="1"/>
</dbReference>
<dbReference type="Proteomes" id="UP000308488">
    <property type="component" value="Unassembled WGS sequence"/>
</dbReference>
<dbReference type="InterPro" id="IPR029044">
    <property type="entry name" value="Nucleotide-diphossugar_trans"/>
</dbReference>
<dbReference type="OrthoDB" id="9862978at2"/>
<dbReference type="RefSeq" id="WP_137434686.1">
    <property type="nucleotide sequence ID" value="NZ_JANRHC010000005.1"/>
</dbReference>
<protein>
    <recommendedName>
        <fullName evidence="3">Glycosyltransferase family 2 protein</fullName>
    </recommendedName>
</protein>
<proteinExistence type="predicted"/>
<gene>
    <name evidence="1" type="ORF">FDP08_03775</name>
</gene>
<evidence type="ECO:0008006" key="3">
    <source>
        <dbReference type="Google" id="ProtNLM"/>
    </source>
</evidence>
<dbReference type="AlphaFoldDB" id="A0A4U6R0X7"/>
<sequence>MTTDTDNQLTIACICIVGGAALENSVCSILATGLHSIIVADPDAITPKVKDIIRDHCIEWIDSRGCSVPAKRALATNHCTSEWIAFIEDTCTVDDSWRSGCEAVMEMKDAAGASGPVRLGSPLDRRARALYCSDYGSFFPAALSDQSESEGKSALSANTLPGVNLLYRRALLMSYMNGDGLIESEINPRIRGDGHMLYIHESLSVTLRYTDSAGAAFHTRFNHGRLYGGLQARNLNAPARLVRALACVLLPFVLSLRSLKALAGTREQVATTALWIVMFETVWSVGECTGYLLGSGNSLADWQ</sequence>